<reference evidence="2" key="1">
    <citation type="submission" date="2015-01" db="EMBL/GenBank/DDBJ databases">
        <authorList>
            <person name="Durling Mikael"/>
        </authorList>
    </citation>
    <scope>NUCLEOTIDE SEQUENCE</scope>
</reference>
<dbReference type="PANTHER" id="PTHR35487">
    <property type="entry name" value="DUF3824 DOMAIN-CONTAINING PROTEIN"/>
    <property type="match status" value="1"/>
</dbReference>
<proteinExistence type="predicted"/>
<feature type="compositionally biased region" description="Basic residues" evidence="1">
    <location>
        <begin position="121"/>
        <end position="130"/>
    </location>
</feature>
<organism evidence="2">
    <name type="scientific">Bionectria ochroleuca</name>
    <name type="common">Gliocladium roseum</name>
    <dbReference type="NCBI Taxonomy" id="29856"/>
    <lineage>
        <taxon>Eukaryota</taxon>
        <taxon>Fungi</taxon>
        <taxon>Dikarya</taxon>
        <taxon>Ascomycota</taxon>
        <taxon>Pezizomycotina</taxon>
        <taxon>Sordariomycetes</taxon>
        <taxon>Hypocreomycetidae</taxon>
        <taxon>Hypocreales</taxon>
        <taxon>Bionectriaceae</taxon>
        <taxon>Clonostachys</taxon>
    </lineage>
</organism>
<name>A0A0B7KAK9_BIOOC</name>
<feature type="compositionally biased region" description="Basic and acidic residues" evidence="1">
    <location>
        <begin position="58"/>
        <end position="83"/>
    </location>
</feature>
<evidence type="ECO:0000256" key="1">
    <source>
        <dbReference type="SAM" id="MobiDB-lite"/>
    </source>
</evidence>
<sequence>MDLQTLLTHPILLRNLKTIALTGTRRQSDALSVFDLKTSLLDPKTELVNVAMRATIARDESDDRDNHNKRGEREERDPSSERRIVRRPSRKSRSPASGSDDDVEILPDRFDDSGSPVSEHRPRRSHHRNSRSADYHHRSRHPEDQDRRGSWQFGGADPQLMDTVVRGVTSVMEGKKNWVSLLGDVLGSGVIGGLGAQALQEEDDHDRRRHRHR</sequence>
<dbReference type="PANTHER" id="PTHR35487:SF1">
    <property type="entry name" value="DUF3824 DOMAIN-CONTAINING PROTEIN"/>
    <property type="match status" value="1"/>
</dbReference>
<accession>A0A0B7KAK9</accession>
<feature type="compositionally biased region" description="Basic and acidic residues" evidence="1">
    <location>
        <begin position="131"/>
        <end position="149"/>
    </location>
</feature>
<evidence type="ECO:0000313" key="2">
    <source>
        <dbReference type="EMBL" id="CEO51935.1"/>
    </source>
</evidence>
<dbReference type="AlphaFoldDB" id="A0A0B7KAK9"/>
<dbReference type="EMBL" id="CDPU01000025">
    <property type="protein sequence ID" value="CEO51935.1"/>
    <property type="molecule type" value="Genomic_DNA"/>
</dbReference>
<gene>
    <name evidence="2" type="ORF">BN869_000007993_1</name>
</gene>
<feature type="compositionally biased region" description="Basic residues" evidence="1">
    <location>
        <begin position="84"/>
        <end position="93"/>
    </location>
</feature>
<feature type="region of interest" description="Disordered" evidence="1">
    <location>
        <begin position="58"/>
        <end position="157"/>
    </location>
</feature>
<protein>
    <submittedName>
        <fullName evidence="2">Uncharacterized protein</fullName>
    </submittedName>
</protein>